<accession>A0A9W7HIS1</accession>
<proteinExistence type="predicted"/>
<comment type="caution">
    <text evidence="10">The sequence shown here is derived from an EMBL/GenBank/DDBJ whole genome shotgun (WGS) entry which is preliminary data.</text>
</comment>
<keyword evidence="5 8" id="KW-0863">Zinc-finger</keyword>
<dbReference type="AlphaFoldDB" id="A0A9W7HIS1"/>
<name>A0A9W7HIS1_HIBTR</name>
<dbReference type="SUPFAM" id="SSF57850">
    <property type="entry name" value="RING/U-box"/>
    <property type="match status" value="1"/>
</dbReference>
<dbReference type="EMBL" id="BSYR01000015">
    <property type="protein sequence ID" value="GMI78174.1"/>
    <property type="molecule type" value="Genomic_DNA"/>
</dbReference>
<dbReference type="FunFam" id="3.30.40.10:FF:000022">
    <property type="entry name" value="E3 ubiquitin-protein ligase RING1-like"/>
    <property type="match status" value="1"/>
</dbReference>
<dbReference type="GO" id="GO:0005737">
    <property type="term" value="C:cytoplasm"/>
    <property type="evidence" value="ECO:0007669"/>
    <property type="project" value="TreeGrafter"/>
</dbReference>
<dbReference type="GO" id="GO:0008270">
    <property type="term" value="F:zinc ion binding"/>
    <property type="evidence" value="ECO:0007669"/>
    <property type="project" value="UniProtKB-KW"/>
</dbReference>
<gene>
    <name evidence="10" type="ORF">HRI_001486700</name>
</gene>
<evidence type="ECO:0000256" key="7">
    <source>
        <dbReference type="ARBA" id="ARBA00022833"/>
    </source>
</evidence>
<protein>
    <recommendedName>
        <fullName evidence="2">RING-type E3 ubiquitin transferase</fullName>
        <ecNumber evidence="2">2.3.2.27</ecNumber>
    </recommendedName>
</protein>
<evidence type="ECO:0000256" key="8">
    <source>
        <dbReference type="PROSITE-ProRule" id="PRU00175"/>
    </source>
</evidence>
<reference evidence="10" key="1">
    <citation type="submission" date="2023-05" db="EMBL/GenBank/DDBJ databases">
        <title>Genome and transcriptome analyses reveal genes involved in the formation of fine ridges on petal epidermal cells in Hibiscus trionum.</title>
        <authorList>
            <person name="Koshimizu S."/>
            <person name="Masuda S."/>
            <person name="Ishii T."/>
            <person name="Shirasu K."/>
            <person name="Hoshino A."/>
            <person name="Arita M."/>
        </authorList>
    </citation>
    <scope>NUCLEOTIDE SEQUENCE</scope>
    <source>
        <strain evidence="10">Hamamatsu line</strain>
    </source>
</reference>
<evidence type="ECO:0000313" key="11">
    <source>
        <dbReference type="Proteomes" id="UP001165190"/>
    </source>
</evidence>
<comment type="catalytic activity">
    <reaction evidence="1">
        <text>S-ubiquitinyl-[E2 ubiquitin-conjugating enzyme]-L-cysteine + [acceptor protein]-L-lysine = [E2 ubiquitin-conjugating enzyme]-L-cysteine + N(6)-ubiquitinyl-[acceptor protein]-L-lysine.</text>
        <dbReference type="EC" id="2.3.2.27"/>
    </reaction>
</comment>
<dbReference type="InterPro" id="IPR013083">
    <property type="entry name" value="Znf_RING/FYVE/PHD"/>
</dbReference>
<evidence type="ECO:0000256" key="6">
    <source>
        <dbReference type="ARBA" id="ARBA00022786"/>
    </source>
</evidence>
<organism evidence="10 11">
    <name type="scientific">Hibiscus trionum</name>
    <name type="common">Flower of an hour</name>
    <dbReference type="NCBI Taxonomy" id="183268"/>
    <lineage>
        <taxon>Eukaryota</taxon>
        <taxon>Viridiplantae</taxon>
        <taxon>Streptophyta</taxon>
        <taxon>Embryophyta</taxon>
        <taxon>Tracheophyta</taxon>
        <taxon>Spermatophyta</taxon>
        <taxon>Magnoliopsida</taxon>
        <taxon>eudicotyledons</taxon>
        <taxon>Gunneridae</taxon>
        <taxon>Pentapetalae</taxon>
        <taxon>rosids</taxon>
        <taxon>malvids</taxon>
        <taxon>Malvales</taxon>
        <taxon>Malvaceae</taxon>
        <taxon>Malvoideae</taxon>
        <taxon>Hibiscus</taxon>
    </lineage>
</organism>
<keyword evidence="4" id="KW-0479">Metal-binding</keyword>
<dbReference type="Gene3D" id="3.30.40.10">
    <property type="entry name" value="Zinc/RING finger domain, C3HC4 (zinc finger)"/>
    <property type="match status" value="1"/>
</dbReference>
<dbReference type="PROSITE" id="PS50089">
    <property type="entry name" value="ZF_RING_2"/>
    <property type="match status" value="1"/>
</dbReference>
<evidence type="ECO:0000256" key="5">
    <source>
        <dbReference type="ARBA" id="ARBA00022771"/>
    </source>
</evidence>
<dbReference type="SMART" id="SM00184">
    <property type="entry name" value="RING"/>
    <property type="match status" value="1"/>
</dbReference>
<dbReference type="Proteomes" id="UP001165190">
    <property type="component" value="Unassembled WGS sequence"/>
</dbReference>
<evidence type="ECO:0000259" key="9">
    <source>
        <dbReference type="PROSITE" id="PS50089"/>
    </source>
</evidence>
<dbReference type="OrthoDB" id="8062037at2759"/>
<evidence type="ECO:0000313" key="10">
    <source>
        <dbReference type="EMBL" id="GMI78174.1"/>
    </source>
</evidence>
<keyword evidence="3" id="KW-0808">Transferase</keyword>
<evidence type="ECO:0000256" key="3">
    <source>
        <dbReference type="ARBA" id="ARBA00022679"/>
    </source>
</evidence>
<evidence type="ECO:0000256" key="4">
    <source>
        <dbReference type="ARBA" id="ARBA00022723"/>
    </source>
</evidence>
<dbReference type="InterPro" id="IPR001841">
    <property type="entry name" value="Znf_RING"/>
</dbReference>
<dbReference type="GO" id="GO:0016567">
    <property type="term" value="P:protein ubiquitination"/>
    <property type="evidence" value="ECO:0007669"/>
    <property type="project" value="TreeGrafter"/>
</dbReference>
<dbReference type="PANTHER" id="PTHR15710">
    <property type="entry name" value="E3 UBIQUITIN-PROTEIN LIGASE PRAJA"/>
    <property type="match status" value="1"/>
</dbReference>
<sequence>MSSVTFLHLHDPEDDVVRDNHHHHHRDQTLTLDSHTYWSPDFHFSDLPHPYDDVSLPDSLIINGPDLFDRRENQVNFVIDLFHQRVEQSQVCPVNTPDNSNCNSGSPNGNSISNNDAVDLVYDALSDSGFGVIEGNHELDLGLALGFDSMDTHESDVEIDIGGGEYDDGHFFVEMRVDGLSASEAASNFSGIERFGDSIHIVGLRSDSEDDEDNENENRALTIDLNSGDDYGIDDHVNDCYDVDADDDVSVSIPLFCDSLQLEDRREAVEDFEWEEVDGRVDEREVLSVFVDGDDDVNSVSLSISPMIAPEDVVSFERAAGLETLEWEVLLNANNLEPTPEMDENAEPFFADHNDYIDAAEYEMLFGQFAENENAIIGKPPASKSVVEDLPSVVVTQEDVVNHNAHCAVCKDEVNLGEKMKQLPCAHRYHGDCIIPWLGIRNTCPVCRHELPTDDADYERRKSVRAGRALSGLRLPTDLIKKF</sequence>
<dbReference type="Pfam" id="PF13639">
    <property type="entry name" value="zf-RING_2"/>
    <property type="match status" value="1"/>
</dbReference>
<dbReference type="EC" id="2.3.2.27" evidence="2"/>
<keyword evidence="6" id="KW-0833">Ubl conjugation pathway</keyword>
<feature type="domain" description="RING-type" evidence="9">
    <location>
        <begin position="407"/>
        <end position="448"/>
    </location>
</feature>
<dbReference type="GO" id="GO:0061630">
    <property type="term" value="F:ubiquitin protein ligase activity"/>
    <property type="evidence" value="ECO:0007669"/>
    <property type="project" value="UniProtKB-EC"/>
</dbReference>
<keyword evidence="7" id="KW-0862">Zinc</keyword>
<keyword evidence="11" id="KW-1185">Reference proteome</keyword>
<evidence type="ECO:0000256" key="1">
    <source>
        <dbReference type="ARBA" id="ARBA00000900"/>
    </source>
</evidence>
<dbReference type="PANTHER" id="PTHR15710:SF108">
    <property type="entry name" value="OS03G0286100 PROTEIN"/>
    <property type="match status" value="1"/>
</dbReference>
<evidence type="ECO:0000256" key="2">
    <source>
        <dbReference type="ARBA" id="ARBA00012483"/>
    </source>
</evidence>